<dbReference type="InterPro" id="IPR027417">
    <property type="entry name" value="P-loop_NTPase"/>
</dbReference>
<dbReference type="InterPro" id="IPR003593">
    <property type="entry name" value="AAA+_ATPase"/>
</dbReference>
<accession>A0A381T0G1</accession>
<sequence>MVSEPVLIVDDEVEMRIAMSETLKHCGYPVEISHNAIDAIKKFKQNNYSLVITDMTMPKRSGLELLKDIKSIAPAKPVIMATAYGTVETAVEAMKHGAFDYIKKPINFDSFQFIVQQALNYEGMTGSVSIDVESKKSNSKPVDLSKEIVTENQTMQSLLKVARNVAKSKSTMLIQSESGTGKELLASYIHDNSDRSKRPFVAVNCAALPDTLLESELFGHAKGSFTGATQDYRGKFEQAHTGTILLDEISEMALPLQAKLLRVLQEYQVDKVGGKEPIPVDVRVIATTNQNLLGMIDNGKFREDLYFRLNVIPLALPPLRDRMDDVPVLVTHFVKKHSKINNRNCPAVSRETLNILTNYHWRGNVRELENVMERAMLLCDGEEIQPNHLLMSSQLGETSINADLASITASKTKSSKSVAGKKESTGTDYQNSQDSSGLGIEVGMSMKEAEKRFIFKTLHETKGNRTHAAKTLGISIRTLRNKLNEYREEVGELELEAED</sequence>
<dbReference type="SMART" id="SM00448">
    <property type="entry name" value="REC"/>
    <property type="match status" value="1"/>
</dbReference>
<evidence type="ECO:0000259" key="10">
    <source>
        <dbReference type="PROSITE" id="PS50110"/>
    </source>
</evidence>
<keyword evidence="5" id="KW-0238">DNA-binding</keyword>
<dbReference type="FunFam" id="3.40.50.2300:FF:000018">
    <property type="entry name" value="DNA-binding transcriptional regulator NtrC"/>
    <property type="match status" value="1"/>
</dbReference>
<dbReference type="InterPro" id="IPR009057">
    <property type="entry name" value="Homeodomain-like_sf"/>
</dbReference>
<keyword evidence="4" id="KW-0805">Transcription regulation</keyword>
<feature type="compositionally biased region" description="Polar residues" evidence="8">
    <location>
        <begin position="426"/>
        <end position="436"/>
    </location>
</feature>
<dbReference type="GO" id="GO:0043565">
    <property type="term" value="F:sequence-specific DNA binding"/>
    <property type="evidence" value="ECO:0007669"/>
    <property type="project" value="InterPro"/>
</dbReference>
<evidence type="ECO:0000256" key="4">
    <source>
        <dbReference type="ARBA" id="ARBA00023015"/>
    </source>
</evidence>
<dbReference type="EMBL" id="UINC01003652">
    <property type="protein sequence ID" value="SVA08167.1"/>
    <property type="molecule type" value="Genomic_DNA"/>
</dbReference>
<dbReference type="Pfam" id="PF00158">
    <property type="entry name" value="Sigma54_activat"/>
    <property type="match status" value="1"/>
</dbReference>
<evidence type="ECO:0000256" key="5">
    <source>
        <dbReference type="ARBA" id="ARBA00023125"/>
    </source>
</evidence>
<keyword evidence="3" id="KW-0067">ATP-binding</keyword>
<dbReference type="AlphaFoldDB" id="A0A381T0G1"/>
<keyword evidence="2" id="KW-0547">Nucleotide-binding</keyword>
<keyword evidence="7" id="KW-0175">Coiled coil</keyword>
<dbReference type="Gene3D" id="1.10.8.60">
    <property type="match status" value="1"/>
</dbReference>
<dbReference type="FunFam" id="3.40.50.300:FF:000006">
    <property type="entry name" value="DNA-binding transcriptional regulator NtrC"/>
    <property type="match status" value="1"/>
</dbReference>
<feature type="coiled-coil region" evidence="7">
    <location>
        <begin position="469"/>
        <end position="496"/>
    </location>
</feature>
<protein>
    <recommendedName>
        <fullName evidence="12">Sigma-54-dependent Fis family transcriptional regulator</fullName>
    </recommendedName>
</protein>
<dbReference type="InterPro" id="IPR001789">
    <property type="entry name" value="Sig_transdc_resp-reg_receiver"/>
</dbReference>
<gene>
    <name evidence="11" type="ORF">METZ01_LOCUS61021</name>
</gene>
<feature type="domain" description="Response regulatory" evidence="10">
    <location>
        <begin position="5"/>
        <end position="119"/>
    </location>
</feature>
<dbReference type="SUPFAM" id="SSF52540">
    <property type="entry name" value="P-loop containing nucleoside triphosphate hydrolases"/>
    <property type="match status" value="1"/>
</dbReference>
<dbReference type="PROSITE" id="PS50110">
    <property type="entry name" value="RESPONSE_REGULATORY"/>
    <property type="match status" value="1"/>
</dbReference>
<dbReference type="PRINTS" id="PR01590">
    <property type="entry name" value="HTHFIS"/>
</dbReference>
<reference evidence="11" key="1">
    <citation type="submission" date="2018-05" db="EMBL/GenBank/DDBJ databases">
        <authorList>
            <person name="Lanie J.A."/>
            <person name="Ng W.-L."/>
            <person name="Kazmierczak K.M."/>
            <person name="Andrzejewski T.M."/>
            <person name="Davidsen T.M."/>
            <person name="Wayne K.J."/>
            <person name="Tettelin H."/>
            <person name="Glass J.I."/>
            <person name="Rusch D."/>
            <person name="Podicherti R."/>
            <person name="Tsui H.-C.T."/>
            <person name="Winkler M.E."/>
        </authorList>
    </citation>
    <scope>NUCLEOTIDE SEQUENCE</scope>
</reference>
<dbReference type="InterPro" id="IPR011006">
    <property type="entry name" value="CheY-like_superfamily"/>
</dbReference>
<dbReference type="GO" id="GO:0006355">
    <property type="term" value="P:regulation of DNA-templated transcription"/>
    <property type="evidence" value="ECO:0007669"/>
    <property type="project" value="InterPro"/>
</dbReference>
<dbReference type="InterPro" id="IPR002078">
    <property type="entry name" value="Sigma_54_int"/>
</dbReference>
<evidence type="ECO:0000256" key="7">
    <source>
        <dbReference type="SAM" id="Coils"/>
    </source>
</evidence>
<organism evidence="11">
    <name type="scientific">marine metagenome</name>
    <dbReference type="NCBI Taxonomy" id="408172"/>
    <lineage>
        <taxon>unclassified sequences</taxon>
        <taxon>metagenomes</taxon>
        <taxon>ecological metagenomes</taxon>
    </lineage>
</organism>
<dbReference type="PROSITE" id="PS00676">
    <property type="entry name" value="SIGMA54_INTERACT_2"/>
    <property type="match status" value="1"/>
</dbReference>
<dbReference type="SMART" id="SM00382">
    <property type="entry name" value="AAA"/>
    <property type="match status" value="1"/>
</dbReference>
<dbReference type="SUPFAM" id="SSF46689">
    <property type="entry name" value="Homeodomain-like"/>
    <property type="match status" value="1"/>
</dbReference>
<dbReference type="InterPro" id="IPR002197">
    <property type="entry name" value="HTH_Fis"/>
</dbReference>
<dbReference type="GO" id="GO:0005524">
    <property type="term" value="F:ATP binding"/>
    <property type="evidence" value="ECO:0007669"/>
    <property type="project" value="UniProtKB-KW"/>
</dbReference>
<evidence type="ECO:0000313" key="11">
    <source>
        <dbReference type="EMBL" id="SVA08167.1"/>
    </source>
</evidence>
<name>A0A381T0G1_9ZZZZ</name>
<dbReference type="Pfam" id="PF02954">
    <property type="entry name" value="HTH_8"/>
    <property type="match status" value="1"/>
</dbReference>
<dbReference type="SUPFAM" id="SSF52172">
    <property type="entry name" value="CheY-like"/>
    <property type="match status" value="1"/>
</dbReference>
<keyword evidence="6" id="KW-0804">Transcription</keyword>
<dbReference type="PANTHER" id="PTHR32071:SF21">
    <property type="entry name" value="TRANSCRIPTIONAL REGULATORY PROTEIN FLGR"/>
    <property type="match status" value="1"/>
</dbReference>
<evidence type="ECO:0000256" key="6">
    <source>
        <dbReference type="ARBA" id="ARBA00023163"/>
    </source>
</evidence>
<feature type="domain" description="Sigma-54 factor interaction" evidence="9">
    <location>
        <begin position="148"/>
        <end position="377"/>
    </location>
</feature>
<dbReference type="Pfam" id="PF00072">
    <property type="entry name" value="Response_reg"/>
    <property type="match status" value="1"/>
</dbReference>
<dbReference type="CDD" id="cd00009">
    <property type="entry name" value="AAA"/>
    <property type="match status" value="1"/>
</dbReference>
<keyword evidence="1" id="KW-0597">Phosphoprotein</keyword>
<evidence type="ECO:0000256" key="2">
    <source>
        <dbReference type="ARBA" id="ARBA00022741"/>
    </source>
</evidence>
<dbReference type="PANTHER" id="PTHR32071">
    <property type="entry name" value="TRANSCRIPTIONAL REGULATORY PROTEIN"/>
    <property type="match status" value="1"/>
</dbReference>
<dbReference type="InterPro" id="IPR058031">
    <property type="entry name" value="AAA_lid_NorR"/>
</dbReference>
<dbReference type="Gene3D" id="1.10.10.60">
    <property type="entry name" value="Homeodomain-like"/>
    <property type="match status" value="1"/>
</dbReference>
<evidence type="ECO:0000256" key="3">
    <source>
        <dbReference type="ARBA" id="ARBA00022840"/>
    </source>
</evidence>
<feature type="region of interest" description="Disordered" evidence="8">
    <location>
        <begin position="411"/>
        <end position="438"/>
    </location>
</feature>
<proteinExistence type="predicted"/>
<dbReference type="Gene3D" id="3.40.50.300">
    <property type="entry name" value="P-loop containing nucleotide triphosphate hydrolases"/>
    <property type="match status" value="1"/>
</dbReference>
<dbReference type="Gene3D" id="3.40.50.2300">
    <property type="match status" value="1"/>
</dbReference>
<evidence type="ECO:0000259" key="9">
    <source>
        <dbReference type="PROSITE" id="PS50045"/>
    </source>
</evidence>
<dbReference type="Pfam" id="PF25601">
    <property type="entry name" value="AAA_lid_14"/>
    <property type="match status" value="1"/>
</dbReference>
<evidence type="ECO:0000256" key="8">
    <source>
        <dbReference type="SAM" id="MobiDB-lite"/>
    </source>
</evidence>
<evidence type="ECO:0000256" key="1">
    <source>
        <dbReference type="ARBA" id="ARBA00022553"/>
    </source>
</evidence>
<evidence type="ECO:0008006" key="12">
    <source>
        <dbReference type="Google" id="ProtNLM"/>
    </source>
</evidence>
<dbReference type="GO" id="GO:0000160">
    <property type="term" value="P:phosphorelay signal transduction system"/>
    <property type="evidence" value="ECO:0007669"/>
    <property type="project" value="InterPro"/>
</dbReference>
<dbReference type="PROSITE" id="PS50045">
    <property type="entry name" value="SIGMA54_INTERACT_4"/>
    <property type="match status" value="1"/>
</dbReference>
<dbReference type="InterPro" id="IPR025943">
    <property type="entry name" value="Sigma_54_int_dom_ATP-bd_2"/>
</dbReference>